<organism evidence="2 3">
    <name type="scientific">Stylosanthes scabra</name>
    <dbReference type="NCBI Taxonomy" id="79078"/>
    <lineage>
        <taxon>Eukaryota</taxon>
        <taxon>Viridiplantae</taxon>
        <taxon>Streptophyta</taxon>
        <taxon>Embryophyta</taxon>
        <taxon>Tracheophyta</taxon>
        <taxon>Spermatophyta</taxon>
        <taxon>Magnoliopsida</taxon>
        <taxon>eudicotyledons</taxon>
        <taxon>Gunneridae</taxon>
        <taxon>Pentapetalae</taxon>
        <taxon>rosids</taxon>
        <taxon>fabids</taxon>
        <taxon>Fabales</taxon>
        <taxon>Fabaceae</taxon>
        <taxon>Papilionoideae</taxon>
        <taxon>50 kb inversion clade</taxon>
        <taxon>dalbergioids sensu lato</taxon>
        <taxon>Dalbergieae</taxon>
        <taxon>Pterocarpus clade</taxon>
        <taxon>Stylosanthes</taxon>
    </lineage>
</organism>
<proteinExistence type="predicted"/>
<reference evidence="2 3" key="1">
    <citation type="journal article" date="2023" name="Plants (Basel)">
        <title>Bridging the Gap: Combining Genomics and Transcriptomics Approaches to Understand Stylosanthes scabra, an Orphan Legume from the Brazilian Caatinga.</title>
        <authorList>
            <person name="Ferreira-Neto J.R.C."/>
            <person name="da Silva M.D."/>
            <person name="Binneck E."/>
            <person name="de Melo N.F."/>
            <person name="da Silva R.H."/>
            <person name="de Melo A.L.T.M."/>
            <person name="Pandolfi V."/>
            <person name="Bustamante F.O."/>
            <person name="Brasileiro-Vidal A.C."/>
            <person name="Benko-Iseppon A.M."/>
        </authorList>
    </citation>
    <scope>NUCLEOTIDE SEQUENCE [LARGE SCALE GENOMIC DNA]</scope>
    <source>
        <tissue evidence="2">Leaves</tissue>
    </source>
</reference>
<dbReference type="EMBL" id="JASCZI010060475">
    <property type="protein sequence ID" value="MED6132478.1"/>
    <property type="molecule type" value="Genomic_DNA"/>
</dbReference>
<gene>
    <name evidence="2" type="ORF">PIB30_019453</name>
</gene>
<dbReference type="Proteomes" id="UP001341840">
    <property type="component" value="Unassembled WGS sequence"/>
</dbReference>
<evidence type="ECO:0000313" key="2">
    <source>
        <dbReference type="EMBL" id="MED6132478.1"/>
    </source>
</evidence>
<keyword evidence="3" id="KW-1185">Reference proteome</keyword>
<evidence type="ECO:0000313" key="3">
    <source>
        <dbReference type="Proteomes" id="UP001341840"/>
    </source>
</evidence>
<feature type="region of interest" description="Disordered" evidence="1">
    <location>
        <begin position="1"/>
        <end position="21"/>
    </location>
</feature>
<sequence>MLLPARADERPKHRRSMPDGGDAGETTLLCFVFVDWRRYLLKPAMTAPHGNGSSNLVVAAPMCMPRLLTGVRGLAPALPTTSPTSPITQFKHFRAQRLGSELTSVDGDLPKTKMTSPADPSKELPDVNLGFVTKHCIWMKMLQL</sequence>
<accession>A0ABU6S8I2</accession>
<feature type="compositionally biased region" description="Basic and acidic residues" evidence="1">
    <location>
        <begin position="1"/>
        <end position="11"/>
    </location>
</feature>
<comment type="caution">
    <text evidence="2">The sequence shown here is derived from an EMBL/GenBank/DDBJ whole genome shotgun (WGS) entry which is preliminary data.</text>
</comment>
<evidence type="ECO:0000256" key="1">
    <source>
        <dbReference type="SAM" id="MobiDB-lite"/>
    </source>
</evidence>
<protein>
    <submittedName>
        <fullName evidence="2">Uncharacterized protein</fullName>
    </submittedName>
</protein>
<name>A0ABU6S8I2_9FABA</name>